<comment type="function">
    <text evidence="2">Antitoxin component of a type II toxin-antitoxin (TA) system.</text>
</comment>
<dbReference type="AlphaFoldDB" id="A0A6J4TFK8"/>
<sequence length="82" mass="9046">MKTVGSYEAKTHLPRLLAAVAKGETFTITKHGVPVAELGPPRNGTKPDVEAMIAAWEETQRRENITLGGLSIREMIDEGRRF</sequence>
<dbReference type="Gene3D" id="3.40.1620.10">
    <property type="entry name" value="YefM-like domain"/>
    <property type="match status" value="1"/>
</dbReference>
<reference evidence="3" key="1">
    <citation type="submission" date="2020-02" db="EMBL/GenBank/DDBJ databases">
        <authorList>
            <person name="Meier V. D."/>
        </authorList>
    </citation>
    <scope>NUCLEOTIDE SEQUENCE</scope>
    <source>
        <strain evidence="3">AVDCRST_MAG73</strain>
    </source>
</reference>
<proteinExistence type="inferred from homology"/>
<accession>A0A6J4TFK8</accession>
<comment type="similarity">
    <text evidence="1 2">Belongs to the phD/YefM antitoxin family.</text>
</comment>
<dbReference type="SUPFAM" id="SSF143120">
    <property type="entry name" value="YefM-like"/>
    <property type="match status" value="1"/>
</dbReference>
<dbReference type="NCBIfam" id="TIGR01552">
    <property type="entry name" value="phd_fam"/>
    <property type="match status" value="1"/>
</dbReference>
<organism evidence="3">
    <name type="scientific">uncultured Thermomicrobiales bacterium</name>
    <dbReference type="NCBI Taxonomy" id="1645740"/>
    <lineage>
        <taxon>Bacteria</taxon>
        <taxon>Pseudomonadati</taxon>
        <taxon>Thermomicrobiota</taxon>
        <taxon>Thermomicrobia</taxon>
        <taxon>Thermomicrobiales</taxon>
        <taxon>environmental samples</taxon>
    </lineage>
</organism>
<dbReference type="InterPro" id="IPR036165">
    <property type="entry name" value="YefM-like_sf"/>
</dbReference>
<evidence type="ECO:0000313" key="3">
    <source>
        <dbReference type="EMBL" id="CAA9521393.1"/>
    </source>
</evidence>
<evidence type="ECO:0000256" key="2">
    <source>
        <dbReference type="RuleBase" id="RU362080"/>
    </source>
</evidence>
<name>A0A6J4TFK8_9BACT</name>
<evidence type="ECO:0000256" key="1">
    <source>
        <dbReference type="ARBA" id="ARBA00009981"/>
    </source>
</evidence>
<dbReference type="InterPro" id="IPR006442">
    <property type="entry name" value="Antitoxin_Phd/YefM"/>
</dbReference>
<protein>
    <recommendedName>
        <fullName evidence="2">Antitoxin</fullName>
    </recommendedName>
</protein>
<gene>
    <name evidence="3" type="ORF">AVDCRST_MAG73-191</name>
</gene>
<dbReference type="EMBL" id="CADCWE010000013">
    <property type="protein sequence ID" value="CAA9521393.1"/>
    <property type="molecule type" value="Genomic_DNA"/>
</dbReference>
<dbReference type="Pfam" id="PF02604">
    <property type="entry name" value="PhdYeFM_antitox"/>
    <property type="match status" value="1"/>
</dbReference>